<organism evidence="2 3">
    <name type="scientific">Cinchona calisaya</name>
    <dbReference type="NCBI Taxonomy" id="153742"/>
    <lineage>
        <taxon>Eukaryota</taxon>
        <taxon>Viridiplantae</taxon>
        <taxon>Streptophyta</taxon>
        <taxon>Embryophyta</taxon>
        <taxon>Tracheophyta</taxon>
        <taxon>Spermatophyta</taxon>
        <taxon>Magnoliopsida</taxon>
        <taxon>eudicotyledons</taxon>
        <taxon>Gunneridae</taxon>
        <taxon>Pentapetalae</taxon>
        <taxon>asterids</taxon>
        <taxon>lamiids</taxon>
        <taxon>Gentianales</taxon>
        <taxon>Rubiaceae</taxon>
        <taxon>Cinchonoideae</taxon>
        <taxon>Cinchoneae</taxon>
        <taxon>Cinchona</taxon>
    </lineage>
</organism>
<proteinExistence type="predicted"/>
<evidence type="ECO:0000313" key="2">
    <source>
        <dbReference type="EMBL" id="KAL3499055.1"/>
    </source>
</evidence>
<dbReference type="EMBL" id="JBJUIK010000017">
    <property type="protein sequence ID" value="KAL3499055.1"/>
    <property type="molecule type" value="Genomic_DNA"/>
</dbReference>
<evidence type="ECO:0000256" key="1">
    <source>
        <dbReference type="SAM" id="SignalP"/>
    </source>
</evidence>
<accession>A0ABD2XXQ3</accession>
<sequence length="104" mass="12080">MWLDFFFTLFLQLLKEPIIHPFLSNGNWHRKNSVENSSVVDNFTRPILFRLLTLQDVYCEEQMGVVIDDILLQVHILGQGWMFADSHFGKPSSIGSIQSSFDDF</sequence>
<keyword evidence="1" id="KW-0732">Signal</keyword>
<dbReference type="Proteomes" id="UP001630127">
    <property type="component" value="Unassembled WGS sequence"/>
</dbReference>
<comment type="caution">
    <text evidence="2">The sequence shown here is derived from an EMBL/GenBank/DDBJ whole genome shotgun (WGS) entry which is preliminary data.</text>
</comment>
<reference evidence="2 3" key="1">
    <citation type="submission" date="2024-11" db="EMBL/GenBank/DDBJ databases">
        <title>A near-complete genome assembly of Cinchona calisaya.</title>
        <authorList>
            <person name="Lian D.C."/>
            <person name="Zhao X.W."/>
            <person name="Wei L."/>
        </authorList>
    </citation>
    <scope>NUCLEOTIDE SEQUENCE [LARGE SCALE GENOMIC DNA]</scope>
    <source>
        <tissue evidence="2">Nenye</tissue>
    </source>
</reference>
<name>A0ABD2XXQ3_9GENT</name>
<gene>
    <name evidence="2" type="ORF">ACH5RR_041787</name>
</gene>
<evidence type="ECO:0000313" key="3">
    <source>
        <dbReference type="Proteomes" id="UP001630127"/>
    </source>
</evidence>
<feature type="chain" id="PRO_5044840604" evidence="1">
    <location>
        <begin position="22"/>
        <end position="104"/>
    </location>
</feature>
<protein>
    <submittedName>
        <fullName evidence="2">Uncharacterized protein</fullName>
    </submittedName>
</protein>
<keyword evidence="3" id="KW-1185">Reference proteome</keyword>
<feature type="signal peptide" evidence="1">
    <location>
        <begin position="1"/>
        <end position="21"/>
    </location>
</feature>
<dbReference type="AlphaFoldDB" id="A0ABD2XXQ3"/>